<feature type="compositionally biased region" description="Basic and acidic residues" evidence="1">
    <location>
        <begin position="184"/>
        <end position="195"/>
    </location>
</feature>
<protein>
    <submittedName>
        <fullName evidence="2">Uncharacterized protein</fullName>
    </submittedName>
</protein>
<reference evidence="2 3" key="1">
    <citation type="submission" date="2019-08" db="EMBL/GenBank/DDBJ databases">
        <authorList>
            <person name="Peeters C."/>
        </authorList>
    </citation>
    <scope>NUCLEOTIDE SEQUENCE [LARGE SCALE GENOMIC DNA]</scope>
    <source>
        <strain evidence="2 3">LMG 20602</strain>
    </source>
</reference>
<accession>A0ABY6WCM2</accession>
<dbReference type="Proteomes" id="UP000366065">
    <property type="component" value="Unassembled WGS sequence"/>
</dbReference>
<keyword evidence="3" id="KW-1185">Reference proteome</keyword>
<evidence type="ECO:0000313" key="2">
    <source>
        <dbReference type="EMBL" id="VVE48925.1"/>
    </source>
</evidence>
<feature type="region of interest" description="Disordered" evidence="1">
    <location>
        <begin position="183"/>
        <end position="210"/>
    </location>
</feature>
<gene>
    <name evidence="2" type="ORF">PCA20602_04581</name>
</gene>
<evidence type="ECO:0000256" key="1">
    <source>
        <dbReference type="SAM" id="MobiDB-lite"/>
    </source>
</evidence>
<evidence type="ECO:0000313" key="3">
    <source>
        <dbReference type="Proteomes" id="UP000366065"/>
    </source>
</evidence>
<dbReference type="EMBL" id="CABPRV010000013">
    <property type="protein sequence ID" value="VVE48925.1"/>
    <property type="molecule type" value="Genomic_DNA"/>
</dbReference>
<proteinExistence type="predicted"/>
<organism evidence="2 3">
    <name type="scientific">Pandoraea capi</name>
    <dbReference type="NCBI Taxonomy" id="2508286"/>
    <lineage>
        <taxon>Bacteria</taxon>
        <taxon>Pseudomonadati</taxon>
        <taxon>Pseudomonadota</taxon>
        <taxon>Betaproteobacteria</taxon>
        <taxon>Burkholderiales</taxon>
        <taxon>Burkholderiaceae</taxon>
        <taxon>Pandoraea</taxon>
    </lineage>
</organism>
<sequence>MYGVEKGLDGGIGRKHYIDYRFRARMTPCRIDDFRILKEEQSLAPKMPADEEQSFRETLRTHEKYSNAVGGQDNSAIRRKVKGGLEWATRVADKHVHFVLDSLDIDAVVNKNFSVDVPSGSSDNLAPGETKNRSFTGAELRWLYRNKDDPRVQKNVHFWMNRQQVPPPWQAYKKEEMAMTDNGPEFKTETVDGEKLWGNYVPKRKPESQG</sequence>
<comment type="caution">
    <text evidence="2">The sequence shown here is derived from an EMBL/GenBank/DDBJ whole genome shotgun (WGS) entry which is preliminary data.</text>
</comment>
<name>A0ABY6WCM2_9BURK</name>